<organism evidence="9 10">
    <name type="scientific">Capnocytophaga gingivalis</name>
    <dbReference type="NCBI Taxonomy" id="1017"/>
    <lineage>
        <taxon>Bacteria</taxon>
        <taxon>Pseudomonadati</taxon>
        <taxon>Bacteroidota</taxon>
        <taxon>Flavobacteriia</taxon>
        <taxon>Flavobacteriales</taxon>
        <taxon>Flavobacteriaceae</taxon>
        <taxon>Capnocytophaga</taxon>
    </lineage>
</organism>
<keyword evidence="6 7" id="KW-0472">Membrane</keyword>
<evidence type="ECO:0000256" key="3">
    <source>
        <dbReference type="ARBA" id="ARBA00022475"/>
    </source>
</evidence>
<dbReference type="PANTHER" id="PTHR33778:SF1">
    <property type="entry name" value="MAGNESIUM TRANSPORTER YHID-RELATED"/>
    <property type="match status" value="1"/>
</dbReference>
<evidence type="ECO:0000256" key="6">
    <source>
        <dbReference type="ARBA" id="ARBA00023136"/>
    </source>
</evidence>
<proteinExistence type="inferred from homology"/>
<evidence type="ECO:0000256" key="1">
    <source>
        <dbReference type="ARBA" id="ARBA00004651"/>
    </source>
</evidence>
<dbReference type="KEGG" id="cgh:CGC50_06685"/>
<dbReference type="PANTHER" id="PTHR33778">
    <property type="entry name" value="PROTEIN MGTC"/>
    <property type="match status" value="1"/>
</dbReference>
<keyword evidence="3" id="KW-1003">Cell membrane</keyword>
<comment type="similarity">
    <text evidence="2">Belongs to the MgtC/SapB family.</text>
</comment>
<evidence type="ECO:0000259" key="8">
    <source>
        <dbReference type="Pfam" id="PF02308"/>
    </source>
</evidence>
<keyword evidence="4 7" id="KW-0812">Transmembrane</keyword>
<feature type="transmembrane region" description="Helical" evidence="7">
    <location>
        <begin position="20"/>
        <end position="39"/>
    </location>
</feature>
<evidence type="ECO:0000313" key="10">
    <source>
        <dbReference type="Proteomes" id="UP000217250"/>
    </source>
</evidence>
<gene>
    <name evidence="9" type="ORF">CGC50_06685</name>
</gene>
<dbReference type="OrthoDB" id="9811198at2"/>
<evidence type="ECO:0000313" key="9">
    <source>
        <dbReference type="EMBL" id="ATA86873.1"/>
    </source>
</evidence>
<protein>
    <submittedName>
        <fullName evidence="9">Magnesium transporter MgtC</fullName>
    </submittedName>
</protein>
<evidence type="ECO:0000256" key="5">
    <source>
        <dbReference type="ARBA" id="ARBA00022989"/>
    </source>
</evidence>
<dbReference type="RefSeq" id="WP_095910197.1">
    <property type="nucleotide sequence ID" value="NZ_CP022386.1"/>
</dbReference>
<sequence>MNEFFSGLSNQHFVGELSLGVVFFRLFLAVVFGGLVGFERERKRKPAGFRTYILVCFGAAIVSMIQDQLRIHIIDFENTHSGLAAVIKTDLGRLGAQVISGIGFLGAGSIIKERGESIAGMTTAAGIWATGCVGLGIGWGFYNIALVAIVFMLIIMIVLKTVESKIIKKSFVTTLEISYAQEQDPTQLLETCATLLRKKSISITKIKKDPAHNCFTLSLSSEEISNFSEWVLLLSAQEGILSVMEK</sequence>
<feature type="domain" description="MgtC/SapB/SrpB/YhiD N-terminal" evidence="8">
    <location>
        <begin position="26"/>
        <end position="164"/>
    </location>
</feature>
<dbReference type="Pfam" id="PF02308">
    <property type="entry name" value="MgtC"/>
    <property type="match status" value="1"/>
</dbReference>
<feature type="transmembrane region" description="Helical" evidence="7">
    <location>
        <begin position="51"/>
        <end position="71"/>
    </location>
</feature>
<dbReference type="InterPro" id="IPR049177">
    <property type="entry name" value="MgtC_SapB_SrpB_YhiD_N"/>
</dbReference>
<accession>A0A250FP59</accession>
<dbReference type="GO" id="GO:0005886">
    <property type="term" value="C:plasma membrane"/>
    <property type="evidence" value="ECO:0007669"/>
    <property type="project" value="UniProtKB-SubCell"/>
</dbReference>
<dbReference type="GeneID" id="84808240"/>
<keyword evidence="5 7" id="KW-1133">Transmembrane helix</keyword>
<dbReference type="EMBL" id="CP022386">
    <property type="protein sequence ID" value="ATA86873.1"/>
    <property type="molecule type" value="Genomic_DNA"/>
</dbReference>
<feature type="transmembrane region" description="Helical" evidence="7">
    <location>
        <begin position="144"/>
        <end position="162"/>
    </location>
</feature>
<dbReference type="InterPro" id="IPR003416">
    <property type="entry name" value="MgtC/SapB/SrpB/YhiD_fam"/>
</dbReference>
<dbReference type="Proteomes" id="UP000217250">
    <property type="component" value="Chromosome"/>
</dbReference>
<evidence type="ECO:0000256" key="7">
    <source>
        <dbReference type="SAM" id="Phobius"/>
    </source>
</evidence>
<dbReference type="PRINTS" id="PR01837">
    <property type="entry name" value="MGTCSAPBPROT"/>
</dbReference>
<evidence type="ECO:0000256" key="2">
    <source>
        <dbReference type="ARBA" id="ARBA00009298"/>
    </source>
</evidence>
<dbReference type="AlphaFoldDB" id="A0A250FP59"/>
<reference evidence="10" key="1">
    <citation type="submission" date="2017-06" db="EMBL/GenBank/DDBJ databases">
        <title>Capnocytophaga spp. assemblies.</title>
        <authorList>
            <person name="Gulvik C.A."/>
        </authorList>
    </citation>
    <scope>NUCLEOTIDE SEQUENCE [LARGE SCALE GENOMIC DNA]</scope>
    <source>
        <strain evidence="10">H1496</strain>
    </source>
</reference>
<name>A0A250FP59_9FLAO</name>
<evidence type="ECO:0000256" key="4">
    <source>
        <dbReference type="ARBA" id="ARBA00022692"/>
    </source>
</evidence>
<comment type="subcellular location">
    <subcellularLocation>
        <location evidence="1">Cell membrane</location>
        <topology evidence="1">Multi-pass membrane protein</topology>
    </subcellularLocation>
</comment>